<keyword evidence="2" id="KW-1185">Reference proteome</keyword>
<comment type="caution">
    <text evidence="1">The sequence shown here is derived from an EMBL/GenBank/DDBJ whole genome shotgun (WGS) entry which is preliminary data.</text>
</comment>
<accession>A0A938XPM4</accession>
<evidence type="ECO:0000313" key="1">
    <source>
        <dbReference type="EMBL" id="MBM7557218.1"/>
    </source>
</evidence>
<dbReference type="RefSeq" id="WP_204701974.1">
    <property type="nucleotide sequence ID" value="NZ_JAFBDQ010000010.1"/>
</dbReference>
<proteinExistence type="predicted"/>
<organism evidence="1 2">
    <name type="scientific">Halanaerobacter jeridensis</name>
    <dbReference type="NCBI Taxonomy" id="706427"/>
    <lineage>
        <taxon>Bacteria</taxon>
        <taxon>Bacillati</taxon>
        <taxon>Bacillota</taxon>
        <taxon>Clostridia</taxon>
        <taxon>Halanaerobiales</taxon>
        <taxon>Halobacteroidaceae</taxon>
        <taxon>Halanaerobacter</taxon>
    </lineage>
</organism>
<dbReference type="EMBL" id="JAFBDQ010000010">
    <property type="protein sequence ID" value="MBM7557218.1"/>
    <property type="molecule type" value="Genomic_DNA"/>
</dbReference>
<sequence length="131" mass="14117">MKLSREGQSNVKDYSVGIEQAEAKIGIGHLPEENTNQIPGYLAVKINNCPLQAKDVKFFGVSKPGDTISGQGVRAEKVANPSRQEMIALFDISDLVGSGQFTEETVEGIITAGSQEISRNKVNANSEFYLG</sequence>
<evidence type="ECO:0000313" key="2">
    <source>
        <dbReference type="Proteomes" id="UP000774000"/>
    </source>
</evidence>
<gene>
    <name evidence="1" type="ORF">JOC47_002073</name>
</gene>
<reference evidence="1" key="1">
    <citation type="submission" date="2021-01" db="EMBL/GenBank/DDBJ databases">
        <title>Genomic Encyclopedia of Type Strains, Phase IV (KMG-IV): sequencing the most valuable type-strain genomes for metagenomic binning, comparative biology and taxonomic classification.</title>
        <authorList>
            <person name="Goeker M."/>
        </authorList>
    </citation>
    <scope>NUCLEOTIDE SEQUENCE</scope>
    <source>
        <strain evidence="1">DSM 23230</strain>
    </source>
</reference>
<protein>
    <submittedName>
        <fullName evidence="1">Uncharacterized protein</fullName>
    </submittedName>
</protein>
<name>A0A938XPM4_9FIRM</name>
<dbReference type="AlphaFoldDB" id="A0A938XPM4"/>
<dbReference type="Proteomes" id="UP000774000">
    <property type="component" value="Unassembled WGS sequence"/>
</dbReference>